<dbReference type="InterPro" id="IPR049863">
    <property type="entry name" value="RnhA-like_halobact"/>
</dbReference>
<dbReference type="AlphaFoldDB" id="A0A7J9SM97"/>
<dbReference type="PANTHER" id="PTHR46387:SF2">
    <property type="entry name" value="RIBONUCLEASE HI"/>
    <property type="match status" value="1"/>
</dbReference>
<sequence length="198" mass="21799">MPSLECDPDAARDRLEAAGAEVVAGNTEYERWRAERGDATAVAYDDTVVVQGTNPTDLLALLRPAEGGRAHVYFDGASRGNPGPAAIGWVLVTDEGIVDEGGDRIGETTNNRAEYAAVIRALEAADAHGFDEVDVRGDSELLVRQVRGEYDTNNPELRERRVRVRELLERFDRWTLEHVPREVNDRADTLANEALDDA</sequence>
<protein>
    <submittedName>
        <fullName evidence="2">Ribonuclease HI family protein</fullName>
    </submittedName>
</protein>
<dbReference type="EMBL" id="JACKXD010000006">
    <property type="protein sequence ID" value="MBB6647672.1"/>
    <property type="molecule type" value="Genomic_DNA"/>
</dbReference>
<accession>A0A7J9SM97</accession>
<evidence type="ECO:0000259" key="1">
    <source>
        <dbReference type="PROSITE" id="PS50879"/>
    </source>
</evidence>
<dbReference type="RefSeq" id="WP_185194042.1">
    <property type="nucleotide sequence ID" value="NZ_JACKXD010000006.1"/>
</dbReference>
<organism evidence="2 3">
    <name type="scientific">Halobellus ruber</name>
    <dbReference type="NCBI Taxonomy" id="2761102"/>
    <lineage>
        <taxon>Archaea</taxon>
        <taxon>Methanobacteriati</taxon>
        <taxon>Methanobacteriota</taxon>
        <taxon>Stenosarchaea group</taxon>
        <taxon>Halobacteria</taxon>
        <taxon>Halobacteriales</taxon>
        <taxon>Haloferacaceae</taxon>
        <taxon>Halobellus</taxon>
    </lineage>
</organism>
<keyword evidence="3" id="KW-1185">Reference proteome</keyword>
<name>A0A7J9SM97_9EURY</name>
<dbReference type="PROSITE" id="PS50879">
    <property type="entry name" value="RNASE_H_1"/>
    <property type="match status" value="1"/>
</dbReference>
<dbReference type="InterPro" id="IPR012337">
    <property type="entry name" value="RNaseH-like_sf"/>
</dbReference>
<dbReference type="PANTHER" id="PTHR46387">
    <property type="entry name" value="POLYNUCLEOTIDYL TRANSFERASE, RIBONUCLEASE H-LIKE SUPERFAMILY PROTEIN"/>
    <property type="match status" value="1"/>
</dbReference>
<dbReference type="InterPro" id="IPR036397">
    <property type="entry name" value="RNaseH_sf"/>
</dbReference>
<dbReference type="InterPro" id="IPR002156">
    <property type="entry name" value="RNaseH_domain"/>
</dbReference>
<proteinExistence type="predicted"/>
<feature type="domain" description="RNase H type-1" evidence="1">
    <location>
        <begin position="66"/>
        <end position="196"/>
    </location>
</feature>
<evidence type="ECO:0000313" key="3">
    <source>
        <dbReference type="Proteomes" id="UP000546257"/>
    </source>
</evidence>
<dbReference type="GO" id="GO:0004523">
    <property type="term" value="F:RNA-DNA hybrid ribonuclease activity"/>
    <property type="evidence" value="ECO:0007669"/>
    <property type="project" value="InterPro"/>
</dbReference>
<dbReference type="GO" id="GO:0003676">
    <property type="term" value="F:nucleic acid binding"/>
    <property type="evidence" value="ECO:0007669"/>
    <property type="project" value="InterPro"/>
</dbReference>
<evidence type="ECO:0000313" key="2">
    <source>
        <dbReference type="EMBL" id="MBB6647672.1"/>
    </source>
</evidence>
<comment type="caution">
    <text evidence="2">The sequence shown here is derived from an EMBL/GenBank/DDBJ whole genome shotgun (WGS) entry which is preliminary data.</text>
</comment>
<gene>
    <name evidence="2" type="ORF">H5V44_15510</name>
</gene>
<dbReference type="Gene3D" id="3.30.420.10">
    <property type="entry name" value="Ribonuclease H-like superfamily/Ribonuclease H"/>
    <property type="match status" value="1"/>
</dbReference>
<dbReference type="SUPFAM" id="SSF53098">
    <property type="entry name" value="Ribonuclease H-like"/>
    <property type="match status" value="1"/>
</dbReference>
<dbReference type="Pfam" id="PF13456">
    <property type="entry name" value="RVT_3"/>
    <property type="match status" value="1"/>
</dbReference>
<reference evidence="2 3" key="1">
    <citation type="submission" date="2020-08" db="EMBL/GenBank/DDBJ databases">
        <authorList>
            <person name="Seo M.-J."/>
        </authorList>
    </citation>
    <scope>NUCLEOTIDE SEQUENCE [LARGE SCALE GENOMIC DNA]</scope>
    <source>
        <strain evidence="2 3">MBLA0160</strain>
    </source>
</reference>
<dbReference type="NCBIfam" id="NF041306">
    <property type="entry name" value="RnaseHI_Halo"/>
    <property type="match status" value="1"/>
</dbReference>
<dbReference type="CDD" id="cd09279">
    <property type="entry name" value="RNase_HI_like"/>
    <property type="match status" value="1"/>
</dbReference>
<dbReference type="Proteomes" id="UP000546257">
    <property type="component" value="Unassembled WGS sequence"/>
</dbReference>